<accession>A0A6T6LID0</accession>
<dbReference type="InterPro" id="IPR012340">
    <property type="entry name" value="NA-bd_OB-fold"/>
</dbReference>
<reference evidence="3" key="1">
    <citation type="submission" date="2021-01" db="EMBL/GenBank/DDBJ databases">
        <authorList>
            <person name="Corre E."/>
            <person name="Pelletier E."/>
            <person name="Niang G."/>
            <person name="Scheremetjew M."/>
            <person name="Finn R."/>
            <person name="Kale V."/>
            <person name="Holt S."/>
            <person name="Cochrane G."/>
            <person name="Meng A."/>
            <person name="Brown T."/>
            <person name="Cohen L."/>
        </authorList>
    </citation>
    <scope>NUCLEOTIDE SEQUENCE</scope>
    <source>
        <strain evidence="3">CCMP3278</strain>
    </source>
</reference>
<dbReference type="AlphaFoldDB" id="A0A6T6LID0"/>
<dbReference type="InterPro" id="IPR004365">
    <property type="entry name" value="NA-bd_OB_tRNA"/>
</dbReference>
<dbReference type="Gene3D" id="2.40.50.140">
    <property type="entry name" value="Nucleic acid-binding proteins"/>
    <property type="match status" value="1"/>
</dbReference>
<evidence type="ECO:0000313" key="2">
    <source>
        <dbReference type="EMBL" id="CAD8818639.1"/>
    </source>
</evidence>
<gene>
    <name evidence="2" type="ORF">TOLI1172_LOCUS3028</name>
    <name evidence="3" type="ORF">TOLI1172_LOCUS3029</name>
</gene>
<dbReference type="Pfam" id="PF01336">
    <property type="entry name" value="tRNA_anti-codon"/>
    <property type="match status" value="1"/>
</dbReference>
<dbReference type="EMBL" id="HBFP01004266">
    <property type="protein sequence ID" value="CAD8818639.1"/>
    <property type="molecule type" value="Transcribed_RNA"/>
</dbReference>
<evidence type="ECO:0000313" key="3">
    <source>
        <dbReference type="EMBL" id="CAD8818640.1"/>
    </source>
</evidence>
<organism evidence="3">
    <name type="scientific">Timspurckia oligopyrenoides</name>
    <dbReference type="NCBI Taxonomy" id="708627"/>
    <lineage>
        <taxon>Eukaryota</taxon>
        <taxon>Rhodophyta</taxon>
        <taxon>Bangiophyceae</taxon>
        <taxon>Porphyridiales</taxon>
        <taxon>Porphyridiaceae</taxon>
        <taxon>Timspurckia</taxon>
    </lineage>
</organism>
<dbReference type="GO" id="GO:0003676">
    <property type="term" value="F:nucleic acid binding"/>
    <property type="evidence" value="ECO:0007669"/>
    <property type="project" value="InterPro"/>
</dbReference>
<evidence type="ECO:0000259" key="1">
    <source>
        <dbReference type="Pfam" id="PF01336"/>
    </source>
</evidence>
<name>A0A6T6LID0_9RHOD</name>
<dbReference type="EMBL" id="HBFP01004267">
    <property type="protein sequence ID" value="CAD8818640.1"/>
    <property type="molecule type" value="Transcribed_RNA"/>
</dbReference>
<sequence length="168" mass="19253">MMNRADKASEDSFMFVRRFGTDLDGKDDHVMIMGLVVLYIHRSGYSRIHVDDGTSIIRCVLNPRVCICSQSSPPGNPGQIPDFRSIRVGDTVQIRGVVERVRGTMNRDPIWQIVALHIQIPVDHNSESVWRLHLMQLYSTVYKPGNQSTEMQNTFQIRKTSPRQDLKQ</sequence>
<feature type="domain" description="OB" evidence="1">
    <location>
        <begin position="31"/>
        <end position="119"/>
    </location>
</feature>
<proteinExistence type="predicted"/>
<protein>
    <recommendedName>
        <fullName evidence="1">OB domain-containing protein</fullName>
    </recommendedName>
</protein>